<feature type="transmembrane region" description="Helical" evidence="14">
    <location>
        <begin position="529"/>
        <end position="549"/>
    </location>
</feature>
<dbReference type="PROSITE" id="PS50919">
    <property type="entry name" value="MIR"/>
    <property type="match status" value="2"/>
</dbReference>
<evidence type="ECO:0000256" key="4">
    <source>
        <dbReference type="ARBA" id="ARBA00012839"/>
    </source>
</evidence>
<feature type="transmembrane region" description="Helical" evidence="14">
    <location>
        <begin position="199"/>
        <end position="221"/>
    </location>
</feature>
<dbReference type="EC" id="2.4.1.109" evidence="4 14"/>
<comment type="caution">
    <text evidence="16">The sequence shown here is derived from an EMBL/GenBank/DDBJ whole genome shotgun (WGS) entry which is preliminary data.</text>
</comment>
<evidence type="ECO:0000256" key="3">
    <source>
        <dbReference type="ARBA" id="ARBA00007222"/>
    </source>
</evidence>
<dbReference type="InterPro" id="IPR003342">
    <property type="entry name" value="ArnT-like_N"/>
</dbReference>
<dbReference type="AlphaFoldDB" id="A0AAD5T7E3"/>
<feature type="domain" description="MIR" evidence="15">
    <location>
        <begin position="329"/>
        <end position="385"/>
    </location>
</feature>
<evidence type="ECO:0000256" key="1">
    <source>
        <dbReference type="ARBA" id="ARBA00004477"/>
    </source>
</evidence>
<keyword evidence="6 14" id="KW-0808">Transferase</keyword>
<comment type="caution">
    <text evidence="14">Lacks conserved residue(s) required for the propagation of feature annotation.</text>
</comment>
<evidence type="ECO:0000313" key="17">
    <source>
        <dbReference type="Proteomes" id="UP001211907"/>
    </source>
</evidence>
<keyword evidence="7 14" id="KW-0812">Transmembrane</keyword>
<evidence type="ECO:0000256" key="6">
    <source>
        <dbReference type="ARBA" id="ARBA00022679"/>
    </source>
</evidence>
<dbReference type="InterPro" id="IPR032421">
    <property type="entry name" value="PMT_4TMC"/>
</dbReference>
<comment type="pathway">
    <text evidence="2 14">Protein modification; protein glycosylation.</text>
</comment>
<dbReference type="InterPro" id="IPR036300">
    <property type="entry name" value="MIR_dom_sf"/>
</dbReference>
<evidence type="ECO:0000256" key="9">
    <source>
        <dbReference type="ARBA" id="ARBA00022824"/>
    </source>
</evidence>
<dbReference type="Gene3D" id="2.80.10.50">
    <property type="match status" value="1"/>
</dbReference>
<evidence type="ECO:0000256" key="13">
    <source>
        <dbReference type="ARBA" id="ARBA00045102"/>
    </source>
</evidence>
<dbReference type="Pfam" id="PF02366">
    <property type="entry name" value="PMT"/>
    <property type="match status" value="2"/>
</dbReference>
<reference evidence="16" key="1">
    <citation type="submission" date="2020-05" db="EMBL/GenBank/DDBJ databases">
        <title>Phylogenomic resolution of chytrid fungi.</title>
        <authorList>
            <person name="Stajich J.E."/>
            <person name="Amses K."/>
            <person name="Simmons R."/>
            <person name="Seto K."/>
            <person name="Myers J."/>
            <person name="Bonds A."/>
            <person name="Quandt C.A."/>
            <person name="Barry K."/>
            <person name="Liu P."/>
            <person name="Grigoriev I."/>
            <person name="Longcore J.E."/>
            <person name="James T.Y."/>
        </authorList>
    </citation>
    <scope>NUCLEOTIDE SEQUENCE</scope>
    <source>
        <strain evidence="16">JEL0513</strain>
    </source>
</reference>
<organism evidence="16 17">
    <name type="scientific">Physocladia obscura</name>
    <dbReference type="NCBI Taxonomy" id="109957"/>
    <lineage>
        <taxon>Eukaryota</taxon>
        <taxon>Fungi</taxon>
        <taxon>Fungi incertae sedis</taxon>
        <taxon>Chytridiomycota</taxon>
        <taxon>Chytridiomycota incertae sedis</taxon>
        <taxon>Chytridiomycetes</taxon>
        <taxon>Chytridiales</taxon>
        <taxon>Chytriomycetaceae</taxon>
        <taxon>Physocladia</taxon>
    </lineage>
</organism>
<feature type="transmembrane region" description="Helical" evidence="14">
    <location>
        <begin position="577"/>
        <end position="597"/>
    </location>
</feature>
<comment type="catalytic activity">
    <reaction evidence="13 14">
        <text>a di-trans,poly-cis-dolichyl beta-D-mannosyl phosphate + L-seryl-[protein] = 3-O-(alpha-D-mannosyl)-L-seryl-[protein] + a di-trans,poly-cis-dolichyl phosphate + H(+)</text>
        <dbReference type="Rhea" id="RHEA:17377"/>
        <dbReference type="Rhea" id="RHEA-COMP:9863"/>
        <dbReference type="Rhea" id="RHEA-COMP:13546"/>
        <dbReference type="Rhea" id="RHEA-COMP:19498"/>
        <dbReference type="Rhea" id="RHEA-COMP:19501"/>
        <dbReference type="ChEBI" id="CHEBI:15378"/>
        <dbReference type="ChEBI" id="CHEBI:29999"/>
        <dbReference type="ChEBI" id="CHEBI:57683"/>
        <dbReference type="ChEBI" id="CHEBI:58211"/>
        <dbReference type="ChEBI" id="CHEBI:137321"/>
        <dbReference type="EC" id="2.4.1.109"/>
    </reaction>
</comment>
<keyword evidence="11 14" id="KW-0472">Membrane</keyword>
<dbReference type="Pfam" id="PF16192">
    <property type="entry name" value="PMT_4TMC"/>
    <property type="match status" value="1"/>
</dbReference>
<dbReference type="InterPro" id="IPR016093">
    <property type="entry name" value="MIR_motif"/>
</dbReference>
<keyword evidence="9 14" id="KW-0256">Endoplasmic reticulum</keyword>
<dbReference type="PANTHER" id="PTHR10050">
    <property type="entry name" value="DOLICHYL-PHOSPHATE-MANNOSE--PROTEIN MANNOSYLTRANSFERASE"/>
    <property type="match status" value="1"/>
</dbReference>
<evidence type="ECO:0000259" key="15">
    <source>
        <dbReference type="PROSITE" id="PS50919"/>
    </source>
</evidence>
<dbReference type="GO" id="GO:0005789">
    <property type="term" value="C:endoplasmic reticulum membrane"/>
    <property type="evidence" value="ECO:0007669"/>
    <property type="project" value="UniProtKB-SubCell"/>
</dbReference>
<dbReference type="EMBL" id="JADGJH010000353">
    <property type="protein sequence ID" value="KAJ3130792.1"/>
    <property type="molecule type" value="Genomic_DNA"/>
</dbReference>
<dbReference type="InterPro" id="IPR027005">
    <property type="entry name" value="PMT-like"/>
</dbReference>
<dbReference type="GO" id="GO:0004169">
    <property type="term" value="F:dolichyl-phosphate-mannose-protein mannosyltransferase activity"/>
    <property type="evidence" value="ECO:0007669"/>
    <property type="project" value="UniProtKB-UniRule"/>
</dbReference>
<keyword evidence="8" id="KW-0677">Repeat</keyword>
<evidence type="ECO:0000256" key="12">
    <source>
        <dbReference type="ARBA" id="ARBA00045085"/>
    </source>
</evidence>
<comment type="similarity">
    <text evidence="3 14">Belongs to the glycosyltransferase 39 family.</text>
</comment>
<feature type="transmembrane region" description="Helical" evidence="14">
    <location>
        <begin position="233"/>
        <end position="250"/>
    </location>
</feature>
<dbReference type="Pfam" id="PF02815">
    <property type="entry name" value="MIR"/>
    <property type="match status" value="1"/>
</dbReference>
<comment type="function">
    <text evidence="14">Transfers mannose from Dol-P-mannose to Ser or Thr residues on proteins.</text>
</comment>
<evidence type="ECO:0000313" key="16">
    <source>
        <dbReference type="EMBL" id="KAJ3130792.1"/>
    </source>
</evidence>
<evidence type="ECO:0000256" key="14">
    <source>
        <dbReference type="RuleBase" id="RU367007"/>
    </source>
</evidence>
<evidence type="ECO:0000256" key="2">
    <source>
        <dbReference type="ARBA" id="ARBA00004922"/>
    </source>
</evidence>
<evidence type="ECO:0000256" key="11">
    <source>
        <dbReference type="ARBA" id="ARBA00023136"/>
    </source>
</evidence>
<keyword evidence="5 14" id="KW-0328">Glycosyltransferase</keyword>
<accession>A0AAD5T7E3</accession>
<dbReference type="SUPFAM" id="SSF82109">
    <property type="entry name" value="MIR domain"/>
    <property type="match status" value="1"/>
</dbReference>
<feature type="domain" description="MIR" evidence="15">
    <location>
        <begin position="391"/>
        <end position="452"/>
    </location>
</feature>
<evidence type="ECO:0000256" key="8">
    <source>
        <dbReference type="ARBA" id="ARBA00022737"/>
    </source>
</evidence>
<evidence type="ECO:0000256" key="10">
    <source>
        <dbReference type="ARBA" id="ARBA00022989"/>
    </source>
</evidence>
<evidence type="ECO:0000256" key="7">
    <source>
        <dbReference type="ARBA" id="ARBA00022692"/>
    </source>
</evidence>
<evidence type="ECO:0000256" key="5">
    <source>
        <dbReference type="ARBA" id="ARBA00022676"/>
    </source>
</evidence>
<dbReference type="SMART" id="SM00472">
    <property type="entry name" value="MIR"/>
    <property type="match status" value="3"/>
</dbReference>
<keyword evidence="10 14" id="KW-1133">Transmembrane helix</keyword>
<keyword evidence="17" id="KW-1185">Reference proteome</keyword>
<protein>
    <recommendedName>
        <fullName evidence="4 14">Dolichyl-phosphate-mannose--protein mannosyltransferase</fullName>
        <ecNumber evidence="4 14">2.4.1.109</ecNumber>
    </recommendedName>
</protein>
<dbReference type="PANTHER" id="PTHR10050:SF46">
    <property type="entry name" value="PROTEIN O-MANNOSYL-TRANSFERASE 2"/>
    <property type="match status" value="1"/>
</dbReference>
<comment type="subcellular location">
    <subcellularLocation>
        <location evidence="1 14">Endoplasmic reticulum membrane</location>
        <topology evidence="1 14">Multi-pass membrane protein</topology>
    </subcellularLocation>
</comment>
<sequence length="602" mass="66983">MSLRKRPSFPAPKQPSLLQRLTGVKPAFSANSKTFDSEHKSKTPFALVSDSSNNSARPKANPLVLAFFVLFGLYTRLTRIGAANSVVWDEAHFGKFAGFYNTRRWYTDLHPPFGKSLLGLFGHLGGFDGKFNFDSGATYPADVPFVFMRTCCATFASFTVPLAYLTGLEIGLSHEGAVFLGVLVGTALKTKCLEKSVKWVGLFVVAVVGLHTVNDLVSLLFESDFKLTMANTVLPIFVYLAAFQVHFAVLNKSGPGDSKMGSLSQEIAFGSEVQIRYHGAGGGLIHSHESNFPEGSKEQQITLYGFRADQNNRLIFLNSKPGKTDVKAKKILRSGDIIRLEHKNSGKLMRSHNFESPTSKIYREVSFGGSESVEDPLDLWRLLIVDDIKWKGPLRTLTTRFRLQHVASGCYLRADFLTKLPPWGYEQHEVACTLAKPTIFTSRNALWNVEEHWNDELPPGTRADYPRSFFTFFMEDNADKILGNSMLVPEPGKPKSSIESEPWEWPTLHASLQIGGAGVMYKVLGTPMVWGGVTVALVVYCFVAVVYVFRWIQGSKSDWAEGKRGNGSLGKRGLDDFWFMAKLGLIGWIVNFIPYILMPRVT</sequence>
<comment type="catalytic activity">
    <reaction evidence="12 14">
        <text>a di-trans,poly-cis-dolichyl beta-D-mannosyl phosphate + L-threonyl-[protein] = 3-O-(alpha-D-mannosyl)-L-threonyl-[protein] + a di-trans,poly-cis-dolichyl phosphate + H(+)</text>
        <dbReference type="Rhea" id="RHEA:53396"/>
        <dbReference type="Rhea" id="RHEA-COMP:11060"/>
        <dbReference type="Rhea" id="RHEA-COMP:13547"/>
        <dbReference type="Rhea" id="RHEA-COMP:19498"/>
        <dbReference type="Rhea" id="RHEA-COMP:19501"/>
        <dbReference type="ChEBI" id="CHEBI:15378"/>
        <dbReference type="ChEBI" id="CHEBI:30013"/>
        <dbReference type="ChEBI" id="CHEBI:57683"/>
        <dbReference type="ChEBI" id="CHEBI:58211"/>
        <dbReference type="ChEBI" id="CHEBI:137323"/>
        <dbReference type="EC" id="2.4.1.109"/>
    </reaction>
</comment>
<gene>
    <name evidence="16" type="primary">PMT2_2</name>
    <name evidence="16" type="ORF">HK100_007482</name>
</gene>
<dbReference type="Proteomes" id="UP001211907">
    <property type="component" value="Unassembled WGS sequence"/>
</dbReference>
<proteinExistence type="inferred from homology"/>
<name>A0AAD5T7E3_9FUNG</name>